<proteinExistence type="predicted"/>
<dbReference type="WBParaSite" id="ACRNAN_scaffold1755.g6811.t1">
    <property type="protein sequence ID" value="ACRNAN_scaffold1755.g6811.t1"/>
    <property type="gene ID" value="ACRNAN_scaffold1755.g6811"/>
</dbReference>
<evidence type="ECO:0000313" key="1">
    <source>
        <dbReference type="Proteomes" id="UP000887540"/>
    </source>
</evidence>
<dbReference type="Proteomes" id="UP000887540">
    <property type="component" value="Unplaced"/>
</dbReference>
<protein>
    <submittedName>
        <fullName evidence="2">Uncharacterized protein</fullName>
    </submittedName>
</protein>
<sequence length="80" mass="9124">MSMNIFEEVAKARNPEIDPWLANALESQQMANMYDLYLEQVAMEFNNLLLKREVSNSTPIRTSRYGRKVFLGGLPIGITS</sequence>
<name>A0A914D2R6_9BILA</name>
<keyword evidence="1" id="KW-1185">Reference proteome</keyword>
<dbReference type="AlphaFoldDB" id="A0A914D2R6"/>
<accession>A0A914D2R6</accession>
<organism evidence="1 2">
    <name type="scientific">Acrobeloides nanus</name>
    <dbReference type="NCBI Taxonomy" id="290746"/>
    <lineage>
        <taxon>Eukaryota</taxon>
        <taxon>Metazoa</taxon>
        <taxon>Ecdysozoa</taxon>
        <taxon>Nematoda</taxon>
        <taxon>Chromadorea</taxon>
        <taxon>Rhabditida</taxon>
        <taxon>Tylenchina</taxon>
        <taxon>Cephalobomorpha</taxon>
        <taxon>Cephaloboidea</taxon>
        <taxon>Cephalobidae</taxon>
        <taxon>Acrobeloides</taxon>
    </lineage>
</organism>
<evidence type="ECO:0000313" key="2">
    <source>
        <dbReference type="WBParaSite" id="ACRNAN_scaffold1755.g6811.t1"/>
    </source>
</evidence>
<reference evidence="2" key="1">
    <citation type="submission" date="2022-11" db="UniProtKB">
        <authorList>
            <consortium name="WormBaseParasite"/>
        </authorList>
    </citation>
    <scope>IDENTIFICATION</scope>
</reference>